<dbReference type="EMBL" id="CAXHTB010000003">
    <property type="protein sequence ID" value="CAL0302649.1"/>
    <property type="molecule type" value="Genomic_DNA"/>
</dbReference>
<evidence type="ECO:0008006" key="3">
    <source>
        <dbReference type="Google" id="ProtNLM"/>
    </source>
</evidence>
<dbReference type="AlphaFoldDB" id="A0AAV1VZS8"/>
<evidence type="ECO:0000313" key="2">
    <source>
        <dbReference type="Proteomes" id="UP001497480"/>
    </source>
</evidence>
<accession>A0AAV1VZS8</accession>
<dbReference type="Pfam" id="PF05056">
    <property type="entry name" value="DUF674"/>
    <property type="match status" value="1"/>
</dbReference>
<dbReference type="Proteomes" id="UP001497480">
    <property type="component" value="Unassembled WGS sequence"/>
</dbReference>
<evidence type="ECO:0000313" key="1">
    <source>
        <dbReference type="EMBL" id="CAL0302649.1"/>
    </source>
</evidence>
<dbReference type="PANTHER" id="PTHR33103">
    <property type="entry name" value="OS01G0153900 PROTEIN"/>
    <property type="match status" value="1"/>
</dbReference>
<comment type="caution">
    <text evidence="1">The sequence shown here is derived from an EMBL/GenBank/DDBJ whole genome shotgun (WGS) entry which is preliminary data.</text>
</comment>
<protein>
    <recommendedName>
        <fullName evidence="3">DUF674 family protein</fullName>
    </recommendedName>
</protein>
<dbReference type="PANTHER" id="PTHR33103:SF27">
    <property type="entry name" value="OS04G0594700 PROTEIN"/>
    <property type="match status" value="1"/>
</dbReference>
<keyword evidence="2" id="KW-1185">Reference proteome</keyword>
<name>A0AAV1VZS8_LUPLU</name>
<proteinExistence type="predicted"/>
<sequence length="492" mass="54574">MEASGNVEPVQLSMKLTVHKETNKVLFAEVGKDFADVLISFLTLPLGTIARLVAKEGDMGPVKIASLSSLYESVGNIGDEYMWTGTCKEMLLQPRNPMEDYCRSMKHNVDDTEPTKYYVCNDLFKCLLKPSVKCSTFKNKKCSYGRLLEKEISLKSSICFDGFVQNVSCFMVTDDLCLLPMSLDSSLSIIKKMGIENMSYLDEILVNASENQLIDLLKCSLVSKTPLTDVFIHKKPCPQKSDIKIAYPSGDITDEQCIRMKMKILYQKTDGKILCAHGKENFGNFLLSILTFPLGAVLRMLEGNSSMGSADALYKSVVDLNEDLFHSKEVKAKLVDLGVAPQFNLSNQLLPIYEFKAPEYYCVSDIYYQNHPNDIYLSSEDLKSLNNYCKTQYFRHVNAVDMVDPISESESSKGFVKGPILYAATNDLVVSPISSFSLLSLSNNLHTSLGEIDVKEVSIGLKEVLNILKASLTSSSALTNGLGAGILFQETS</sequence>
<gene>
    <name evidence="1" type="ORF">LLUT_LOCUS3709</name>
</gene>
<reference evidence="1 2" key="1">
    <citation type="submission" date="2024-03" db="EMBL/GenBank/DDBJ databases">
        <authorList>
            <person name="Martinez-Hernandez J."/>
        </authorList>
    </citation>
    <scope>NUCLEOTIDE SEQUENCE [LARGE SCALE GENOMIC DNA]</scope>
</reference>
<organism evidence="1 2">
    <name type="scientific">Lupinus luteus</name>
    <name type="common">European yellow lupine</name>
    <dbReference type="NCBI Taxonomy" id="3873"/>
    <lineage>
        <taxon>Eukaryota</taxon>
        <taxon>Viridiplantae</taxon>
        <taxon>Streptophyta</taxon>
        <taxon>Embryophyta</taxon>
        <taxon>Tracheophyta</taxon>
        <taxon>Spermatophyta</taxon>
        <taxon>Magnoliopsida</taxon>
        <taxon>eudicotyledons</taxon>
        <taxon>Gunneridae</taxon>
        <taxon>Pentapetalae</taxon>
        <taxon>rosids</taxon>
        <taxon>fabids</taxon>
        <taxon>Fabales</taxon>
        <taxon>Fabaceae</taxon>
        <taxon>Papilionoideae</taxon>
        <taxon>50 kb inversion clade</taxon>
        <taxon>genistoids sensu lato</taxon>
        <taxon>core genistoids</taxon>
        <taxon>Genisteae</taxon>
        <taxon>Lupinus</taxon>
    </lineage>
</organism>
<dbReference type="InterPro" id="IPR007750">
    <property type="entry name" value="DUF674"/>
</dbReference>